<comment type="caution">
    <text evidence="1">The sequence shown here is derived from an EMBL/GenBank/DDBJ whole genome shotgun (WGS) entry which is preliminary data.</text>
</comment>
<gene>
    <name evidence="1" type="ORF">CRV2_00012363</name>
</gene>
<protein>
    <submittedName>
        <fullName evidence="1">Uncharacterized protein</fullName>
    </submittedName>
</protein>
<name>A0ACA9TXH4_BIOOC</name>
<reference evidence="1" key="2">
    <citation type="submission" date="2021-10" db="EMBL/GenBank/DDBJ databases">
        <authorList>
            <person name="Piombo E."/>
        </authorList>
    </citation>
    <scope>NUCLEOTIDE SEQUENCE</scope>
</reference>
<evidence type="ECO:0000313" key="2">
    <source>
        <dbReference type="Proteomes" id="UP000836387"/>
    </source>
</evidence>
<dbReference type="Proteomes" id="UP000836387">
    <property type="component" value="Unassembled WGS sequence"/>
</dbReference>
<evidence type="ECO:0000313" key="1">
    <source>
        <dbReference type="EMBL" id="CAG9945624.1"/>
    </source>
</evidence>
<reference evidence="1" key="1">
    <citation type="submission" date="2020-04" db="EMBL/GenBank/DDBJ databases">
        <authorList>
            <person name="Broberg M."/>
        </authorList>
    </citation>
    <scope>NUCLEOTIDE SEQUENCE</scope>
</reference>
<dbReference type="EMBL" id="CADEHS020000009">
    <property type="protein sequence ID" value="CAG9945624.1"/>
    <property type="molecule type" value="Genomic_DNA"/>
</dbReference>
<organism evidence="1 2">
    <name type="scientific">Clonostachys rosea f. rosea IK726</name>
    <dbReference type="NCBI Taxonomy" id="1349383"/>
    <lineage>
        <taxon>Eukaryota</taxon>
        <taxon>Fungi</taxon>
        <taxon>Dikarya</taxon>
        <taxon>Ascomycota</taxon>
        <taxon>Pezizomycotina</taxon>
        <taxon>Sordariomycetes</taxon>
        <taxon>Hypocreomycetidae</taxon>
        <taxon>Hypocreales</taxon>
        <taxon>Bionectriaceae</taxon>
        <taxon>Clonostachys</taxon>
    </lineage>
</organism>
<accession>A0ACA9TXH4</accession>
<proteinExistence type="predicted"/>
<keyword evidence="2" id="KW-1185">Reference proteome</keyword>
<sequence length="296" mass="32412">MAVTSLINLASTFDSVIKTFECIHFAETFGLDYADCMLKLANVNLRLSRWGEAVGLSNVDESTRRINAINLLGAIQAALETAKDSDREYNADDPSILKAKKKLSYADLSLHEAHRRIIRKRRNHLSVVEKVTWVLRDRERFKVMIDDIADKTRELEDLFPAAQNQERAIIEEAREFSESLRALMEVISERDGALASVLDSMLEPLEESVDSTVYGGSVYGGVVDVMVAQGGDTSTQHVENGIVTTVNGSSVSIQSTKGGTITQYVGNGMVSTVNGSSVSIQSVRGGNITQHFGPLK</sequence>